<evidence type="ECO:0000313" key="1">
    <source>
        <dbReference type="EMBL" id="CEK11675.1"/>
    </source>
</evidence>
<accession>A0A0A8US56</accession>
<dbReference type="Gene3D" id="3.40.50.10610">
    <property type="entry name" value="ABC-type transport auxiliary lipoprotein component"/>
    <property type="match status" value="1"/>
</dbReference>
<dbReference type="SUPFAM" id="SSF159594">
    <property type="entry name" value="XCC0632-like"/>
    <property type="match status" value="1"/>
</dbReference>
<sequence>MKKYSLVILILVLLSGCSVKPLITNQYKLGAFSTKQFSKSPSRHSIFVNTPDAVAGYQDESMLYTVKTYELTPFVHSAWVDQPAEMLLPLIVQSFQRSGYFHVVASSPGAEVAEYRIDTQLIELQQSFLTKPSTVHFVVKSVLVRVEDSQVIASRIFSHIVPCPADTPYGGVVAANQATLLFTTELTKFVINHIGSPG</sequence>
<dbReference type="KEGG" id="lha:LHA_2675"/>
<proteinExistence type="predicted"/>
<dbReference type="AlphaFoldDB" id="A0A0A8US56"/>
<dbReference type="EMBL" id="LN681225">
    <property type="protein sequence ID" value="CEK11675.1"/>
    <property type="molecule type" value="Genomic_DNA"/>
</dbReference>
<keyword evidence="2" id="KW-1185">Reference proteome</keyword>
<dbReference type="RefSeq" id="WP_045106818.1">
    <property type="nucleotide sequence ID" value="NZ_LN681225.1"/>
</dbReference>
<dbReference type="HOGENOM" id="CLU_102844_0_0_6"/>
<reference evidence="2" key="1">
    <citation type="submission" date="2014-09" db="EMBL/GenBank/DDBJ databases">
        <authorList>
            <person name="Gomez-Valero L."/>
        </authorList>
    </citation>
    <scope>NUCLEOTIDE SEQUENCE [LARGE SCALE GENOMIC DNA]</scope>
    <source>
        <strain evidence="2">ATCC35250</strain>
    </source>
</reference>
<protein>
    <submittedName>
        <fullName evidence="1">Uncharacterized protein</fullName>
    </submittedName>
</protein>
<name>A0A0A8US56_LEGHA</name>
<dbReference type="Proteomes" id="UP000032803">
    <property type="component" value="Chromosome I"/>
</dbReference>
<dbReference type="PATRIC" id="fig|449.7.peg.2516"/>
<dbReference type="PROSITE" id="PS51257">
    <property type="entry name" value="PROKAR_LIPOPROTEIN"/>
    <property type="match status" value="1"/>
</dbReference>
<evidence type="ECO:0000313" key="2">
    <source>
        <dbReference type="Proteomes" id="UP000032803"/>
    </source>
</evidence>
<dbReference type="OrthoDB" id="5624722at2"/>
<gene>
    <name evidence="1" type="ORF">LHA_2675</name>
</gene>
<organism evidence="1 2">
    <name type="scientific">Legionella hackeliae</name>
    <dbReference type="NCBI Taxonomy" id="449"/>
    <lineage>
        <taxon>Bacteria</taxon>
        <taxon>Pseudomonadati</taxon>
        <taxon>Pseudomonadota</taxon>
        <taxon>Gammaproteobacteria</taxon>
        <taxon>Legionellales</taxon>
        <taxon>Legionellaceae</taxon>
        <taxon>Legionella</taxon>
    </lineage>
</organism>
<dbReference type="STRING" id="449.LHA_2675"/>